<evidence type="ECO:0000313" key="3">
    <source>
        <dbReference type="Proteomes" id="UP001228905"/>
    </source>
</evidence>
<protein>
    <submittedName>
        <fullName evidence="2">Uncharacterized protein</fullName>
    </submittedName>
</protein>
<keyword evidence="3" id="KW-1185">Reference proteome</keyword>
<evidence type="ECO:0000256" key="1">
    <source>
        <dbReference type="SAM" id="Phobius"/>
    </source>
</evidence>
<reference evidence="2 3" key="1">
    <citation type="submission" date="2023-07" db="EMBL/GenBank/DDBJ databases">
        <title>Genomic Encyclopedia of Type Strains, Phase IV (KMG-IV): sequencing the most valuable type-strain genomes for metagenomic binning, comparative biology and taxonomic classification.</title>
        <authorList>
            <person name="Goeker M."/>
        </authorList>
    </citation>
    <scope>NUCLEOTIDE SEQUENCE [LARGE SCALE GENOMIC DNA]</scope>
    <source>
        <strain evidence="2 3">DSM 18695</strain>
    </source>
</reference>
<dbReference type="EMBL" id="JAUSVS010000001">
    <property type="protein sequence ID" value="MDQ0462953.1"/>
    <property type="molecule type" value="Genomic_DNA"/>
</dbReference>
<dbReference type="Proteomes" id="UP001228905">
    <property type="component" value="Unassembled WGS sequence"/>
</dbReference>
<accession>A0ABU0ILQ8</accession>
<keyword evidence="1" id="KW-0472">Membrane</keyword>
<comment type="caution">
    <text evidence="2">The sequence shown here is derived from an EMBL/GenBank/DDBJ whole genome shotgun (WGS) entry which is preliminary data.</text>
</comment>
<gene>
    <name evidence="2" type="ORF">QO010_000701</name>
</gene>
<keyword evidence="1" id="KW-1133">Transmembrane helix</keyword>
<sequence length="95" mass="9703">MRAIIAIATLLAGVAFAIQQRDNPALLIPILMFAAGVALIIAMTARKALAAPKPSAAKGGNFVTVCLGVPSGSPTPVQTFAVLPAYCRNLLRTGS</sequence>
<organism evidence="2 3">
    <name type="scientific">Caulobacter ginsengisoli</name>
    <dbReference type="NCBI Taxonomy" id="400775"/>
    <lineage>
        <taxon>Bacteria</taxon>
        <taxon>Pseudomonadati</taxon>
        <taxon>Pseudomonadota</taxon>
        <taxon>Alphaproteobacteria</taxon>
        <taxon>Caulobacterales</taxon>
        <taxon>Caulobacteraceae</taxon>
        <taxon>Caulobacter</taxon>
    </lineage>
</organism>
<name>A0ABU0ILQ8_9CAUL</name>
<proteinExistence type="predicted"/>
<dbReference type="RefSeq" id="WP_307346018.1">
    <property type="nucleotide sequence ID" value="NZ_JAUSVS010000001.1"/>
</dbReference>
<keyword evidence="1" id="KW-0812">Transmembrane</keyword>
<evidence type="ECO:0000313" key="2">
    <source>
        <dbReference type="EMBL" id="MDQ0462953.1"/>
    </source>
</evidence>
<feature type="transmembrane region" description="Helical" evidence="1">
    <location>
        <begin position="27"/>
        <end position="45"/>
    </location>
</feature>